<dbReference type="HOGENOM" id="CLU_2630108_0_0_11"/>
<proteinExistence type="predicted"/>
<gene>
    <name evidence="2" type="ORF">CDG81_18740</name>
    <name evidence="3" type="ORF">IL38_06175</name>
</gene>
<feature type="transmembrane region" description="Helical" evidence="1">
    <location>
        <begin position="21"/>
        <end position="43"/>
    </location>
</feature>
<keyword evidence="1" id="KW-0812">Transmembrane</keyword>
<keyword evidence="1" id="KW-1133">Transmembrane helix</keyword>
<dbReference type="EMBL" id="CP022752">
    <property type="protein sequence ID" value="ASU79961.1"/>
    <property type="molecule type" value="Genomic_DNA"/>
</dbReference>
<keyword evidence="4" id="KW-1185">Reference proteome</keyword>
<reference evidence="2 5" key="2">
    <citation type="submission" date="2017-08" db="EMBL/GenBank/DDBJ databases">
        <title>The complete genome sequence of moderately halophilic actinomycete Actinopolyspora erythraea YIM 90600, the producer of novel erythromycin, novel actinopolysporins A-C and tubercidin.</title>
        <authorList>
            <person name="Yin M."/>
            <person name="Tang S."/>
        </authorList>
    </citation>
    <scope>NUCLEOTIDE SEQUENCE [LARGE SCALE GENOMIC DNA]</scope>
    <source>
        <strain evidence="2 5">YIM 90600</strain>
    </source>
</reference>
<sequence>MIGSFAADYVFRVGKRHALHLVIALAGMAVFVLLLLADHFVLWKYFPSGSALGLVQVVVFACLALIVRKQWKEEEKE</sequence>
<organism evidence="2 5">
    <name type="scientific">Actinopolyspora erythraea</name>
    <dbReference type="NCBI Taxonomy" id="414996"/>
    <lineage>
        <taxon>Bacteria</taxon>
        <taxon>Bacillati</taxon>
        <taxon>Actinomycetota</taxon>
        <taxon>Actinomycetes</taxon>
        <taxon>Actinopolysporales</taxon>
        <taxon>Actinopolysporaceae</taxon>
        <taxon>Actinopolyspora</taxon>
    </lineage>
</organism>
<keyword evidence="1" id="KW-0472">Membrane</keyword>
<dbReference type="KEGG" id="aey:CDG81_18740"/>
<dbReference type="EMBL" id="JPMV01000012">
    <property type="protein sequence ID" value="KGI82315.1"/>
    <property type="molecule type" value="Genomic_DNA"/>
</dbReference>
<feature type="transmembrane region" description="Helical" evidence="1">
    <location>
        <begin position="49"/>
        <end position="67"/>
    </location>
</feature>
<dbReference type="Proteomes" id="UP000215043">
    <property type="component" value="Chromosome"/>
</dbReference>
<accession>A0A099DAB6</accession>
<evidence type="ECO:0000313" key="4">
    <source>
        <dbReference type="Proteomes" id="UP000029737"/>
    </source>
</evidence>
<protein>
    <submittedName>
        <fullName evidence="2">Uncharacterized protein</fullName>
    </submittedName>
</protein>
<dbReference type="Proteomes" id="UP000029737">
    <property type="component" value="Unassembled WGS sequence"/>
</dbReference>
<evidence type="ECO:0000313" key="2">
    <source>
        <dbReference type="EMBL" id="ASU79961.1"/>
    </source>
</evidence>
<evidence type="ECO:0000313" key="3">
    <source>
        <dbReference type="EMBL" id="KGI82315.1"/>
    </source>
</evidence>
<name>A0A099DAB6_9ACTN</name>
<dbReference type="AlphaFoldDB" id="A0A099DAB6"/>
<reference evidence="3 4" key="1">
    <citation type="journal article" date="2014" name="PLoS ONE">
        <title>Identification and Characterization of a New Erythromycin Biosynthetic Gene Cluster in Actinopolyspora erythraea YIM90600, a Novel Erythronolide-Producing Halophilic Actinomycete Isolated from Salt Field.</title>
        <authorList>
            <person name="Chen D."/>
            <person name="Feng J."/>
            <person name="Huang L."/>
            <person name="Zhang Q."/>
            <person name="Wu J."/>
            <person name="Zhu X."/>
            <person name="Duan Y."/>
            <person name="Xu Z."/>
        </authorList>
    </citation>
    <scope>NUCLEOTIDE SEQUENCE [LARGE SCALE GENOMIC DNA]</scope>
    <source>
        <strain evidence="3 4">YIM90600</strain>
    </source>
</reference>
<evidence type="ECO:0000313" key="5">
    <source>
        <dbReference type="Proteomes" id="UP000215043"/>
    </source>
</evidence>
<evidence type="ECO:0000256" key="1">
    <source>
        <dbReference type="SAM" id="Phobius"/>
    </source>
</evidence>